<evidence type="ECO:0000313" key="1">
    <source>
        <dbReference type="EMBL" id="CBA27487.1"/>
    </source>
</evidence>
<dbReference type="PANTHER" id="PTHR35802">
    <property type="entry name" value="PROTEASE SYNTHASE AND SPORULATION PROTEIN PAI 2"/>
    <property type="match status" value="1"/>
</dbReference>
<dbReference type="PANTHER" id="PTHR35802:SF1">
    <property type="entry name" value="PROTEASE SYNTHASE AND SPORULATION PROTEIN PAI 2"/>
    <property type="match status" value="1"/>
</dbReference>
<reference evidence="1" key="1">
    <citation type="journal article" date="2010" name="Nature">
        <title>The dynamic genome of Hydra.</title>
        <authorList>
            <person name="Chapman J.A."/>
            <person name="Kirkness E.F."/>
            <person name="Simakov O."/>
            <person name="Hampson S.E."/>
            <person name="Mitros T."/>
            <person name="Weinmaier T."/>
            <person name="Rattei T."/>
            <person name="Balasubramanian P.G."/>
            <person name="Borman J."/>
            <person name="Busam D."/>
            <person name="Disbennett K."/>
            <person name="Pfannkoch C."/>
            <person name="Sumin N."/>
            <person name="Sutton G."/>
            <person name="Viswanathan L."/>
            <person name="Walenz B."/>
            <person name="Goodstein D.M."/>
            <person name="Hellsten U."/>
            <person name="Kawashima T."/>
            <person name="Prochnik S.E."/>
            <person name="Putnam N.H."/>
            <person name="Shu S."/>
            <person name="Blumberg B."/>
            <person name="Dana C.E."/>
            <person name="Gee L."/>
            <person name="Kibler D.F."/>
            <person name="Law L."/>
            <person name="Lindgens D."/>
            <person name="Martinez D.E."/>
            <person name="Peng J."/>
            <person name="Wigge P.A."/>
            <person name="Bertulat B."/>
            <person name="Guder C."/>
            <person name="Nakamura Y."/>
            <person name="Ozbek S."/>
            <person name="Watanabe H."/>
            <person name="Khalturin K."/>
            <person name="Hemmrich G."/>
            <person name="Franke A."/>
            <person name="Augustin R."/>
            <person name="Fraune S."/>
            <person name="Hayakawa E."/>
            <person name="Hayakawa S."/>
            <person name="Hirose M."/>
            <person name="Hwang J."/>
            <person name="Ikeo K."/>
            <person name="Nishimiya-Fujisawa C."/>
            <person name="Ogura A."/>
            <person name="Takahashi T."/>
            <person name="Steinmetz P.R."/>
            <person name="Zhang X."/>
            <person name="Aufschnaiter R."/>
            <person name="Eder M.K."/>
            <person name="Gorny A.K."/>
            <person name="Salvenmoser W."/>
            <person name="Heimberg A.M."/>
            <person name="Wheeler B.M."/>
            <person name="Peterson K.J."/>
            <person name="Boettger A."/>
            <person name="Tischler P."/>
            <person name="Wolf A."/>
            <person name="Gojobori T."/>
            <person name="Remington K.A."/>
            <person name="Strausberg R.L."/>
            <person name="Venter J."/>
            <person name="Technau U."/>
            <person name="Hobmayer B."/>
            <person name="Bosch T.C."/>
            <person name="Holstein T.W."/>
            <person name="Fujisawa T."/>
            <person name="Bode H.R."/>
            <person name="David C.N."/>
            <person name="Rokhsar D.S."/>
            <person name="Steele R.E."/>
        </authorList>
    </citation>
    <scope>NUCLEOTIDE SEQUENCE</scope>
</reference>
<dbReference type="Pfam" id="PF04299">
    <property type="entry name" value="FMN_bind_2"/>
    <property type="match status" value="1"/>
</dbReference>
<proteinExistence type="predicted"/>
<dbReference type="InterPro" id="IPR012349">
    <property type="entry name" value="Split_barrel_FMN-bd"/>
</dbReference>
<dbReference type="Gene3D" id="2.30.110.10">
    <property type="entry name" value="Electron Transport, Fmn-binding Protein, Chain A"/>
    <property type="match status" value="1"/>
</dbReference>
<protein>
    <recommendedName>
        <fullName evidence="2">Transcriptional regulator</fullName>
    </recommendedName>
</protein>
<name>C9Y801_CURXX</name>
<dbReference type="SUPFAM" id="SSF50475">
    <property type="entry name" value="FMN-binding split barrel"/>
    <property type="match status" value="1"/>
</dbReference>
<dbReference type="EMBL" id="FN543104">
    <property type="protein sequence ID" value="CBA27487.1"/>
    <property type="molecule type" value="Genomic_DNA"/>
</dbReference>
<dbReference type="InterPro" id="IPR007396">
    <property type="entry name" value="TR_PAI2-type"/>
</dbReference>
<organism evidence="1">
    <name type="scientific">Curvibacter symbiont subsp. Hydra magnipapillata</name>
    <dbReference type="NCBI Taxonomy" id="667019"/>
    <lineage>
        <taxon>Bacteria</taxon>
        <taxon>Pseudomonadati</taxon>
        <taxon>Pseudomonadota</taxon>
        <taxon>Betaproteobacteria</taxon>
        <taxon>Burkholderiales</taxon>
        <taxon>Comamonadaceae</taxon>
        <taxon>Curvibacter</taxon>
    </lineage>
</organism>
<accession>C9Y801</accession>
<gene>
    <name evidence="1" type="ORF">Csp_A02520</name>
</gene>
<sequence>MGGYTEATLPTSEPVMYQPSHFIENRPEVLHALVQSHPLATLVTLSDKGMDANHIPLLLRVAADGRTSLVGHVARVNPIWKDTDLSVPVLAIFQGPQHYISPGWYATKAEHGKVVPTWNYAVVHAKGLLTVHDDAAWVRSQMQQITTQQEAPMDKPWAVDDAPRDYTDKMISAVVGIEIVVDEWVGKWKVSQNQPPANQTTVREGLEHQATDAARTMAGLIPRS</sequence>
<evidence type="ECO:0008006" key="2">
    <source>
        <dbReference type="Google" id="ProtNLM"/>
    </source>
</evidence>
<dbReference type="AlphaFoldDB" id="C9Y801"/>
<dbReference type="PIRSF" id="PIRSF010372">
    <property type="entry name" value="PaiB"/>
    <property type="match status" value="1"/>
</dbReference>